<feature type="binding site" evidence="9">
    <location>
        <position position="331"/>
    </location>
    <ligand>
        <name>K(+)</name>
        <dbReference type="ChEBI" id="CHEBI:29103"/>
    </ligand>
</feature>
<dbReference type="EC" id="2.7.1.15" evidence="9"/>
<comment type="caution">
    <text evidence="9">Lacks conserved residue(s) required for the propagation of feature annotation.</text>
</comment>
<feature type="domain" description="Carbohydrate kinase PfkB" evidence="11">
    <location>
        <begin position="120"/>
        <end position="382"/>
    </location>
</feature>
<comment type="caution">
    <text evidence="12">The sequence shown here is derived from an EMBL/GenBank/DDBJ whole genome shotgun (WGS) entry which is preliminary data.</text>
</comment>
<dbReference type="PANTHER" id="PTHR10584">
    <property type="entry name" value="SUGAR KINASE"/>
    <property type="match status" value="1"/>
</dbReference>
<evidence type="ECO:0000256" key="8">
    <source>
        <dbReference type="ARBA" id="ARBA00023277"/>
    </source>
</evidence>
<dbReference type="HAMAP" id="MF_01987">
    <property type="entry name" value="Ribokinase"/>
    <property type="match status" value="1"/>
</dbReference>
<dbReference type="GO" id="GO:0005737">
    <property type="term" value="C:cytoplasm"/>
    <property type="evidence" value="ECO:0007669"/>
    <property type="project" value="UniProtKB-SubCell"/>
</dbReference>
<dbReference type="InterPro" id="IPR002139">
    <property type="entry name" value="Ribo/fructo_kinase"/>
</dbReference>
<keyword evidence="3 9" id="KW-0547">Nucleotide-binding</keyword>
<comment type="catalytic activity">
    <reaction evidence="9">
        <text>D-ribose + ATP = D-ribose 5-phosphate + ADP + H(+)</text>
        <dbReference type="Rhea" id="RHEA:13697"/>
        <dbReference type="ChEBI" id="CHEBI:15378"/>
        <dbReference type="ChEBI" id="CHEBI:30616"/>
        <dbReference type="ChEBI" id="CHEBI:47013"/>
        <dbReference type="ChEBI" id="CHEBI:78346"/>
        <dbReference type="ChEBI" id="CHEBI:456216"/>
        <dbReference type="EC" id="2.7.1.15"/>
    </reaction>
</comment>
<gene>
    <name evidence="12" type="primary">RBK1</name>
    <name evidence="12" type="ORF">HRR80_006316</name>
</gene>
<dbReference type="GO" id="GO:0046872">
    <property type="term" value="F:metal ion binding"/>
    <property type="evidence" value="ECO:0007669"/>
    <property type="project" value="UniProtKB-KW"/>
</dbReference>
<feature type="region of interest" description="Disordered" evidence="10">
    <location>
        <begin position="1"/>
        <end position="25"/>
    </location>
</feature>
<feature type="binding site" evidence="9">
    <location>
        <position position="371"/>
    </location>
    <ligand>
        <name>K(+)</name>
        <dbReference type="ChEBI" id="CHEBI:29103"/>
    </ligand>
</feature>
<evidence type="ECO:0000256" key="1">
    <source>
        <dbReference type="ARBA" id="ARBA00022679"/>
    </source>
</evidence>
<accession>A0AAN6ETK5</accession>
<feature type="binding site" evidence="9">
    <location>
        <begin position="43"/>
        <end position="45"/>
    </location>
    <ligand>
        <name>substrate</name>
    </ligand>
</feature>
<dbReference type="AlphaFoldDB" id="A0AAN6ETK5"/>
<evidence type="ECO:0000313" key="12">
    <source>
        <dbReference type="EMBL" id="KAJ8989592.1"/>
    </source>
</evidence>
<evidence type="ECO:0000259" key="11">
    <source>
        <dbReference type="Pfam" id="PF00294"/>
    </source>
</evidence>
<evidence type="ECO:0000256" key="5">
    <source>
        <dbReference type="ARBA" id="ARBA00022840"/>
    </source>
</evidence>
<sequence>MSQVNVDMPGHSNAELGRRDSKGMSKLAPFTTQRQITVIGSLNMDFIWVLNHFPQPSETLKINKWKTSVGGKGAIQAIACARLSRPSPVQIVGGSTQRHPKRNDHVHHRRRSIDTTSISIKVNMVGAVGSDRFGAQVVEALHANNVDTTHVLRQEGGETGVASIAVGPKGENNVLVFAGANDELHPDQVGVDFQVYTPDLVILQMEIPPATVEQSIRKAADAKVPVLLNAAPASALPSDLYPKLEHLIVNKIEAEALLSRQSTLQQHQREDRDAMISEGEKLCTALLERGTRYVVVTMGGFGGVAGEKSARRDPVTFSYEAVHADDVLDTTGCGAVFIGAYAVDYIRQKSAHQEFDIKRAVHWAARAAAASVSSFGSLEGIPWKSTLEHA</sequence>
<evidence type="ECO:0000256" key="9">
    <source>
        <dbReference type="HAMAP-Rule" id="MF_03215"/>
    </source>
</evidence>
<comment type="cofactor">
    <cofactor evidence="9">
        <name>Mg(2+)</name>
        <dbReference type="ChEBI" id="CHEBI:18420"/>
    </cofactor>
    <text evidence="9">Requires a divalent cation, most likely magnesium in vivo, as an electrophilic catalyst to aid phosphoryl group transfer. It is the chelate of the metal and the nucleotide that is the actual substrate.</text>
</comment>
<keyword evidence="7 9" id="KW-0630">Potassium</keyword>
<dbReference type="InterPro" id="IPR029056">
    <property type="entry name" value="Ribokinase-like"/>
</dbReference>
<evidence type="ECO:0000256" key="2">
    <source>
        <dbReference type="ARBA" id="ARBA00022723"/>
    </source>
</evidence>
<keyword evidence="2 9" id="KW-0479">Metal-binding</keyword>
<dbReference type="InterPro" id="IPR011611">
    <property type="entry name" value="PfkB_dom"/>
</dbReference>
<dbReference type="GO" id="GO:0019303">
    <property type="term" value="P:D-ribose catabolic process"/>
    <property type="evidence" value="ECO:0007669"/>
    <property type="project" value="UniProtKB-UniRule"/>
</dbReference>
<dbReference type="EMBL" id="JAJGCB010000013">
    <property type="protein sequence ID" value="KAJ8989592.1"/>
    <property type="molecule type" value="Genomic_DNA"/>
</dbReference>
<dbReference type="PRINTS" id="PR00990">
    <property type="entry name" value="RIBOKINASE"/>
</dbReference>
<comment type="activity regulation">
    <text evidence="9">Activated by a monovalent cation that binds near, but not in, the active site. The most likely occupant of the site in vivo is potassium. Ion binding induces a conformational change that may alter substrate affinity.</text>
</comment>
<feature type="region of interest" description="Disordered" evidence="10">
    <location>
        <begin position="89"/>
        <end position="110"/>
    </location>
</feature>
<reference evidence="12" key="1">
    <citation type="submission" date="2023-01" db="EMBL/GenBank/DDBJ databases">
        <title>Exophiala dermititidis isolated from Cystic Fibrosis Patient.</title>
        <authorList>
            <person name="Kurbessoian T."/>
            <person name="Crocker A."/>
            <person name="Murante D."/>
            <person name="Hogan D.A."/>
            <person name="Stajich J.E."/>
        </authorList>
    </citation>
    <scope>NUCLEOTIDE SEQUENCE</scope>
    <source>
        <strain evidence="12">Ex8</strain>
    </source>
</reference>
<evidence type="ECO:0000256" key="4">
    <source>
        <dbReference type="ARBA" id="ARBA00022777"/>
    </source>
</evidence>
<comment type="similarity">
    <text evidence="9">Belongs to the carbohydrate kinase PfkB family. Ribokinase subfamily.</text>
</comment>
<dbReference type="CDD" id="cd01174">
    <property type="entry name" value="ribokinase"/>
    <property type="match status" value="1"/>
</dbReference>
<proteinExistence type="inferred from homology"/>
<keyword evidence="9" id="KW-0963">Cytoplasm</keyword>
<keyword evidence="1 9" id="KW-0808">Transferase</keyword>
<evidence type="ECO:0000256" key="3">
    <source>
        <dbReference type="ARBA" id="ARBA00022741"/>
    </source>
</evidence>
<dbReference type="Gene3D" id="3.40.1190.20">
    <property type="match status" value="1"/>
</dbReference>
<feature type="binding site" evidence="9">
    <location>
        <position position="329"/>
    </location>
    <ligand>
        <name>K(+)</name>
        <dbReference type="ChEBI" id="CHEBI:29103"/>
    </ligand>
</feature>
<dbReference type="Proteomes" id="UP001161757">
    <property type="component" value="Unassembled WGS sequence"/>
</dbReference>
<dbReference type="SUPFAM" id="SSF53613">
    <property type="entry name" value="Ribokinase-like"/>
    <property type="match status" value="1"/>
</dbReference>
<keyword evidence="6 9" id="KW-0460">Magnesium</keyword>
<feature type="binding site" evidence="9">
    <location>
        <begin position="297"/>
        <end position="302"/>
    </location>
    <ligand>
        <name>ATP</name>
        <dbReference type="ChEBI" id="CHEBI:30616"/>
    </ligand>
</feature>
<dbReference type="InterPro" id="IPR011877">
    <property type="entry name" value="Ribokinase"/>
</dbReference>
<feature type="binding site" evidence="9">
    <location>
        <position position="376"/>
    </location>
    <ligand>
        <name>K(+)</name>
        <dbReference type="ChEBI" id="CHEBI:29103"/>
    </ligand>
</feature>
<feature type="compositionally biased region" description="Basic residues" evidence="10">
    <location>
        <begin position="98"/>
        <end position="110"/>
    </location>
</feature>
<evidence type="ECO:0000256" key="7">
    <source>
        <dbReference type="ARBA" id="ARBA00022958"/>
    </source>
</evidence>
<name>A0AAN6ETK5_EXODE</name>
<dbReference type="GO" id="GO:0005634">
    <property type="term" value="C:nucleus"/>
    <property type="evidence" value="ECO:0007669"/>
    <property type="project" value="UniProtKB-SubCell"/>
</dbReference>
<feature type="binding site" evidence="9">
    <location>
        <position position="374"/>
    </location>
    <ligand>
        <name>K(+)</name>
        <dbReference type="ChEBI" id="CHEBI:29103"/>
    </ligand>
</feature>
<dbReference type="Pfam" id="PF00294">
    <property type="entry name" value="PfkB"/>
    <property type="match status" value="1"/>
</dbReference>
<keyword evidence="5 9" id="KW-0067">ATP-binding</keyword>
<keyword evidence="8 9" id="KW-0119">Carbohydrate metabolism</keyword>
<feature type="binding site" evidence="9">
    <location>
        <position position="250"/>
    </location>
    <ligand>
        <name>ATP</name>
        <dbReference type="ChEBI" id="CHEBI:30616"/>
    </ligand>
</feature>
<dbReference type="GO" id="GO:0004747">
    <property type="term" value="F:ribokinase activity"/>
    <property type="evidence" value="ECO:0007669"/>
    <property type="project" value="UniProtKB-UniRule"/>
</dbReference>
<dbReference type="GO" id="GO:0005524">
    <property type="term" value="F:ATP binding"/>
    <property type="evidence" value="ECO:0007669"/>
    <property type="project" value="UniProtKB-UniRule"/>
</dbReference>
<evidence type="ECO:0000256" key="10">
    <source>
        <dbReference type="SAM" id="MobiDB-lite"/>
    </source>
</evidence>
<comment type="subunit">
    <text evidence="9">Homodimer.</text>
</comment>
<comment type="function">
    <text evidence="9">Catalyzes the phosphorylation of ribose at O-5 in a reaction requiring ATP and magnesium. The resulting D-ribose-5-phosphate can then be used either for sythesis of nucleotides, histidine, and tryptophan, or as a component of the pentose phosphate pathway.</text>
</comment>
<dbReference type="PANTHER" id="PTHR10584:SF166">
    <property type="entry name" value="RIBOKINASE"/>
    <property type="match status" value="1"/>
</dbReference>
<protein>
    <recommendedName>
        <fullName evidence="9">Ribokinase</fullName>
        <shortName evidence="9">RK</shortName>
        <ecNumber evidence="9">2.7.1.15</ecNumber>
    </recommendedName>
</protein>
<organism evidence="12 13">
    <name type="scientific">Exophiala dermatitidis</name>
    <name type="common">Black yeast-like fungus</name>
    <name type="synonym">Wangiella dermatitidis</name>
    <dbReference type="NCBI Taxonomy" id="5970"/>
    <lineage>
        <taxon>Eukaryota</taxon>
        <taxon>Fungi</taxon>
        <taxon>Dikarya</taxon>
        <taxon>Ascomycota</taxon>
        <taxon>Pezizomycotina</taxon>
        <taxon>Eurotiomycetes</taxon>
        <taxon>Chaetothyriomycetidae</taxon>
        <taxon>Chaetothyriales</taxon>
        <taxon>Herpotrichiellaceae</taxon>
        <taxon>Exophiala</taxon>
    </lineage>
</organism>
<evidence type="ECO:0000256" key="6">
    <source>
        <dbReference type="ARBA" id="ARBA00022842"/>
    </source>
</evidence>
<comment type="subcellular location">
    <subcellularLocation>
        <location evidence="9">Cytoplasm</location>
    </subcellularLocation>
    <subcellularLocation>
        <location evidence="9">Nucleus</location>
    </subcellularLocation>
</comment>
<feature type="binding site" evidence="9">
    <location>
        <position position="206"/>
    </location>
    <ligand>
        <name>substrate</name>
    </ligand>
</feature>
<evidence type="ECO:0000313" key="13">
    <source>
        <dbReference type="Proteomes" id="UP001161757"/>
    </source>
</evidence>
<comment type="pathway">
    <text evidence="9">Carbohydrate metabolism; D-ribose degradation; D-ribose 5-phosphate from beta-D-ribopyranose: step 2/2.</text>
</comment>
<keyword evidence="4 9" id="KW-0418">Kinase</keyword>
<keyword evidence="9" id="KW-0539">Nucleus</keyword>